<keyword evidence="2" id="KW-1185">Reference proteome</keyword>
<evidence type="ECO:0000313" key="1">
    <source>
        <dbReference type="EMBL" id="KAB0388669.1"/>
    </source>
</evidence>
<evidence type="ECO:0000313" key="2">
    <source>
        <dbReference type="Proteomes" id="UP000437017"/>
    </source>
</evidence>
<name>A0A643BL33_BALPH</name>
<organism evidence="1 2">
    <name type="scientific">Balaenoptera physalus</name>
    <name type="common">Fin whale</name>
    <name type="synonym">Balaena physalus</name>
    <dbReference type="NCBI Taxonomy" id="9770"/>
    <lineage>
        <taxon>Eukaryota</taxon>
        <taxon>Metazoa</taxon>
        <taxon>Chordata</taxon>
        <taxon>Craniata</taxon>
        <taxon>Vertebrata</taxon>
        <taxon>Euteleostomi</taxon>
        <taxon>Mammalia</taxon>
        <taxon>Eutheria</taxon>
        <taxon>Laurasiatheria</taxon>
        <taxon>Artiodactyla</taxon>
        <taxon>Whippomorpha</taxon>
        <taxon>Cetacea</taxon>
        <taxon>Mysticeti</taxon>
        <taxon>Balaenopteridae</taxon>
        <taxon>Balaenoptera</taxon>
    </lineage>
</organism>
<dbReference type="AlphaFoldDB" id="A0A643BL33"/>
<sequence>NLNWRINQTLHGKIFVAYTCELINVVPLRKKFCVMVLILSTQLLLHLITVTDINAKGKLKAYRNRKLLTYMCSFLQCVAMKSCLEKLRKCPDIMPKLLIFIKV</sequence>
<dbReference type="EMBL" id="SGJD01013471">
    <property type="protein sequence ID" value="KAB0388669.1"/>
    <property type="molecule type" value="Genomic_DNA"/>
</dbReference>
<comment type="caution">
    <text evidence="1">The sequence shown here is derived from an EMBL/GenBank/DDBJ whole genome shotgun (WGS) entry which is preliminary data.</text>
</comment>
<gene>
    <name evidence="1" type="ORF">E2I00_001432</name>
</gene>
<dbReference type="Proteomes" id="UP000437017">
    <property type="component" value="Unassembled WGS sequence"/>
</dbReference>
<proteinExistence type="predicted"/>
<accession>A0A643BL33</accession>
<protein>
    <submittedName>
        <fullName evidence="1">Uncharacterized protein</fullName>
    </submittedName>
</protein>
<feature type="non-terminal residue" evidence="1">
    <location>
        <position position="1"/>
    </location>
</feature>
<reference evidence="1 2" key="1">
    <citation type="journal article" date="2019" name="PLoS ONE">
        <title>Genomic analyses reveal an absence of contemporary introgressive admixture between fin whales and blue whales, despite known hybrids.</title>
        <authorList>
            <person name="Westbury M.V."/>
            <person name="Petersen B."/>
            <person name="Lorenzen E.D."/>
        </authorList>
    </citation>
    <scope>NUCLEOTIDE SEQUENCE [LARGE SCALE GENOMIC DNA]</scope>
    <source>
        <strain evidence="1">FinWhale-01</strain>
    </source>
</reference>